<dbReference type="RefSeq" id="XP_024576233.1">
    <property type="nucleotide sequence ID" value="XM_024725457.1"/>
</dbReference>
<dbReference type="Proteomes" id="UP000054928">
    <property type="component" value="Unassembled WGS sequence"/>
</dbReference>
<name>A0A0P1AFJ2_PLAHL</name>
<feature type="compositionally biased region" description="Polar residues" evidence="1">
    <location>
        <begin position="85"/>
        <end position="99"/>
    </location>
</feature>
<dbReference type="EMBL" id="CCYD01000442">
    <property type="protein sequence ID" value="CEG39864.1"/>
    <property type="molecule type" value="Genomic_DNA"/>
</dbReference>
<evidence type="ECO:0000256" key="1">
    <source>
        <dbReference type="SAM" id="MobiDB-lite"/>
    </source>
</evidence>
<dbReference type="GeneID" id="36405150"/>
<evidence type="ECO:0000313" key="3">
    <source>
        <dbReference type="Proteomes" id="UP000054928"/>
    </source>
</evidence>
<feature type="region of interest" description="Disordered" evidence="1">
    <location>
        <begin position="67"/>
        <end position="99"/>
    </location>
</feature>
<dbReference type="AlphaFoldDB" id="A0A0P1AFJ2"/>
<protein>
    <submittedName>
        <fullName evidence="2">Uncharacterized protein</fullName>
    </submittedName>
</protein>
<organism evidence="2 3">
    <name type="scientific">Plasmopara halstedii</name>
    <name type="common">Downy mildew of sunflower</name>
    <dbReference type="NCBI Taxonomy" id="4781"/>
    <lineage>
        <taxon>Eukaryota</taxon>
        <taxon>Sar</taxon>
        <taxon>Stramenopiles</taxon>
        <taxon>Oomycota</taxon>
        <taxon>Peronosporomycetes</taxon>
        <taxon>Peronosporales</taxon>
        <taxon>Peronosporaceae</taxon>
        <taxon>Plasmopara</taxon>
    </lineage>
</organism>
<accession>A0A0P1AFJ2</accession>
<proteinExistence type="predicted"/>
<evidence type="ECO:0000313" key="2">
    <source>
        <dbReference type="EMBL" id="CEG39864.1"/>
    </source>
</evidence>
<keyword evidence="3" id="KW-1185">Reference proteome</keyword>
<reference evidence="3" key="1">
    <citation type="submission" date="2014-09" db="EMBL/GenBank/DDBJ databases">
        <authorList>
            <person name="Sharma Rahul"/>
            <person name="Thines Marco"/>
        </authorList>
    </citation>
    <scope>NUCLEOTIDE SEQUENCE [LARGE SCALE GENOMIC DNA]</scope>
</reference>
<sequence length="99" mass="11317">MVSSPLKSFIRWYGLFYVYAGNSFACFKEKLKRSCVAVDHVLKLRGMTDAYNDRKILLKLINHVMHPHNKAGKSTGKLQERLFSPEQNDQGSPRDISTS</sequence>